<dbReference type="Bgee" id="ENSPTRG00000051755">
    <property type="expression patterns" value="Expressed in colon and 17 other cell types or tissues"/>
</dbReference>
<dbReference type="InParanoid" id="A0A2I3RCP4"/>
<evidence type="ECO:0000313" key="3">
    <source>
        <dbReference type="Proteomes" id="UP000002277"/>
    </source>
</evidence>
<protein>
    <submittedName>
        <fullName evidence="2">Uncharacterized protein</fullName>
    </submittedName>
</protein>
<feature type="region of interest" description="Disordered" evidence="1">
    <location>
        <begin position="35"/>
        <end position="68"/>
    </location>
</feature>
<dbReference type="OMA" id="DMVQKHY"/>
<feature type="compositionally biased region" description="Basic and acidic residues" evidence="1">
    <location>
        <begin position="41"/>
        <end position="50"/>
    </location>
</feature>
<accession>A0A2I3RCP4</accession>
<dbReference type="GeneTree" id="ENSGT00910000147067"/>
<dbReference type="Proteomes" id="UP000002277">
    <property type="component" value="Chromosome 5"/>
</dbReference>
<reference evidence="2" key="2">
    <citation type="submission" date="2025-08" db="UniProtKB">
        <authorList>
            <consortium name="Ensembl"/>
        </authorList>
    </citation>
    <scope>IDENTIFICATION</scope>
</reference>
<evidence type="ECO:0000313" key="2">
    <source>
        <dbReference type="Ensembl" id="ENSPTRP00000062416.1"/>
    </source>
</evidence>
<proteinExistence type="predicted"/>
<keyword evidence="3" id="KW-1185">Reference proteome</keyword>
<reference evidence="2" key="3">
    <citation type="submission" date="2025-09" db="UniProtKB">
        <authorList>
            <consortium name="Ensembl"/>
        </authorList>
    </citation>
    <scope>IDENTIFICATION</scope>
</reference>
<evidence type="ECO:0000256" key="1">
    <source>
        <dbReference type="SAM" id="MobiDB-lite"/>
    </source>
</evidence>
<name>A0A2I3RCP4_PANTR</name>
<dbReference type="EMBL" id="AACZ04060242">
    <property type="status" value="NOT_ANNOTATED_CDS"/>
    <property type="molecule type" value="Genomic_DNA"/>
</dbReference>
<feature type="compositionally biased region" description="Polar residues" evidence="1">
    <location>
        <begin position="53"/>
        <end position="68"/>
    </location>
</feature>
<dbReference type="AlphaFoldDB" id="A0A2I3RCP4"/>
<organism evidence="2 3">
    <name type="scientific">Pan troglodytes</name>
    <name type="common">Chimpanzee</name>
    <dbReference type="NCBI Taxonomy" id="9598"/>
    <lineage>
        <taxon>Eukaryota</taxon>
        <taxon>Metazoa</taxon>
        <taxon>Chordata</taxon>
        <taxon>Craniata</taxon>
        <taxon>Vertebrata</taxon>
        <taxon>Euteleostomi</taxon>
        <taxon>Mammalia</taxon>
        <taxon>Eutheria</taxon>
        <taxon>Euarchontoglires</taxon>
        <taxon>Primates</taxon>
        <taxon>Haplorrhini</taxon>
        <taxon>Catarrhini</taxon>
        <taxon>Hominidae</taxon>
        <taxon>Pan</taxon>
    </lineage>
</organism>
<reference evidence="2 3" key="1">
    <citation type="journal article" date="2005" name="Nature">
        <title>Initial sequence of the chimpanzee genome and comparison with the human genome.</title>
        <authorList>
            <consortium name="Chimpanzee sequencing and analysis consortium"/>
        </authorList>
    </citation>
    <scope>NUCLEOTIDE SEQUENCE [LARGE SCALE GENOMIC DNA]</scope>
</reference>
<sequence length="127" mass="14054">MRPGPGSVCPWVSFKLLEPSVLICQLTRMPHPVACFGDPPSGKEHPHPGDTHMSASSAQKPPSSELMSVGTSTPFAWISFIFTDEETEATWRLRNSPRVSLSSPCRAPSECVARENMQSDMVQKHYR</sequence>
<dbReference type="Ensembl" id="ENSPTRT00000089935.1">
    <property type="protein sequence ID" value="ENSPTRP00000062416.1"/>
    <property type="gene ID" value="ENSPTRG00000051755.1"/>
</dbReference>